<dbReference type="Proteomes" id="UP001357223">
    <property type="component" value="Chromosome"/>
</dbReference>
<proteinExistence type="predicted"/>
<dbReference type="Pfam" id="PF13730">
    <property type="entry name" value="HTH_36"/>
    <property type="match status" value="1"/>
</dbReference>
<dbReference type="RefSeq" id="WP_338452922.1">
    <property type="nucleotide sequence ID" value="NZ_CP137640.1"/>
</dbReference>
<evidence type="ECO:0000313" key="2">
    <source>
        <dbReference type="Proteomes" id="UP001357223"/>
    </source>
</evidence>
<keyword evidence="2" id="KW-1185">Reference proteome</keyword>
<dbReference type="EMBL" id="CP137640">
    <property type="protein sequence ID" value="WVX84050.1"/>
    <property type="molecule type" value="Genomic_DNA"/>
</dbReference>
<dbReference type="Gene3D" id="1.10.10.10">
    <property type="entry name" value="Winged helix-like DNA-binding domain superfamily/Winged helix DNA-binding domain"/>
    <property type="match status" value="1"/>
</dbReference>
<name>A0ABZ2CQ49_9BACI</name>
<gene>
    <name evidence="1" type="ORF">R4Z09_14270</name>
</gene>
<organism evidence="1 2">
    <name type="scientific">Niallia oryzisoli</name>
    <dbReference type="NCBI Taxonomy" id="1737571"/>
    <lineage>
        <taxon>Bacteria</taxon>
        <taxon>Bacillati</taxon>
        <taxon>Bacillota</taxon>
        <taxon>Bacilli</taxon>
        <taxon>Bacillales</taxon>
        <taxon>Bacillaceae</taxon>
        <taxon>Niallia</taxon>
    </lineage>
</organism>
<protein>
    <submittedName>
        <fullName evidence="1">Helix-turn-helix domain-containing protein</fullName>
    </submittedName>
</protein>
<dbReference type="InterPro" id="IPR036388">
    <property type="entry name" value="WH-like_DNA-bd_sf"/>
</dbReference>
<accession>A0ABZ2CQ49</accession>
<sequence>MDKLNHETIKHYQSFATVEEMDQVVRGFLYKFKSSLSDGAIKVLHYLWNYSVKVIGVSFSKYDTMAAAVGLSRRTVIRAVKTLEELSFINKIPTARMNGKQGVNLFVIQPFETIDSIITPVSPQDVTRPVTPNKAENKQSSLCENKKQNRIVVKETEVEDSVRELGLDSKEDSDSATDCCKNAEVLKQNVELTPREEQQKTKSSTYVKSNVQLKQVEWHQFDPSFLPEYVNKDFIQAAQAFFHPGDIHKLWSKIHLAFKKVKLMAHLDDTMELVIADFKRTVFLNRTGKIYTTFEGYFYSIVYGRLWGLKVRENQQEWYEKVMNR</sequence>
<reference evidence="1 2" key="1">
    <citation type="submission" date="2023-10" db="EMBL/GenBank/DDBJ databases">
        <title>Niallia locisalis sp.nov. isolated from a salt pond sample.</title>
        <authorList>
            <person name="Li X.-J."/>
            <person name="Dong L."/>
        </authorList>
    </citation>
    <scope>NUCLEOTIDE SEQUENCE [LARGE SCALE GENOMIC DNA]</scope>
    <source>
        <strain evidence="1 2">DSM 29761</strain>
    </source>
</reference>
<evidence type="ECO:0000313" key="1">
    <source>
        <dbReference type="EMBL" id="WVX84050.1"/>
    </source>
</evidence>